<dbReference type="AlphaFoldDB" id="A0A4S8LQ08"/>
<dbReference type="OrthoDB" id="2585179at2759"/>
<evidence type="ECO:0000313" key="2">
    <source>
        <dbReference type="Proteomes" id="UP000297245"/>
    </source>
</evidence>
<organism evidence="1 2">
    <name type="scientific">Dendrothele bispora (strain CBS 962.96)</name>
    <dbReference type="NCBI Taxonomy" id="1314807"/>
    <lineage>
        <taxon>Eukaryota</taxon>
        <taxon>Fungi</taxon>
        <taxon>Dikarya</taxon>
        <taxon>Basidiomycota</taxon>
        <taxon>Agaricomycotina</taxon>
        <taxon>Agaricomycetes</taxon>
        <taxon>Agaricomycetidae</taxon>
        <taxon>Agaricales</taxon>
        <taxon>Agaricales incertae sedis</taxon>
        <taxon>Dendrothele</taxon>
    </lineage>
</organism>
<reference evidence="1 2" key="1">
    <citation type="journal article" date="2019" name="Nat. Ecol. Evol.">
        <title>Megaphylogeny resolves global patterns of mushroom evolution.</title>
        <authorList>
            <person name="Varga T."/>
            <person name="Krizsan K."/>
            <person name="Foldi C."/>
            <person name="Dima B."/>
            <person name="Sanchez-Garcia M."/>
            <person name="Sanchez-Ramirez S."/>
            <person name="Szollosi G.J."/>
            <person name="Szarkandi J.G."/>
            <person name="Papp V."/>
            <person name="Albert L."/>
            <person name="Andreopoulos W."/>
            <person name="Angelini C."/>
            <person name="Antonin V."/>
            <person name="Barry K.W."/>
            <person name="Bougher N.L."/>
            <person name="Buchanan P."/>
            <person name="Buyck B."/>
            <person name="Bense V."/>
            <person name="Catcheside P."/>
            <person name="Chovatia M."/>
            <person name="Cooper J."/>
            <person name="Damon W."/>
            <person name="Desjardin D."/>
            <person name="Finy P."/>
            <person name="Geml J."/>
            <person name="Haridas S."/>
            <person name="Hughes K."/>
            <person name="Justo A."/>
            <person name="Karasinski D."/>
            <person name="Kautmanova I."/>
            <person name="Kiss B."/>
            <person name="Kocsube S."/>
            <person name="Kotiranta H."/>
            <person name="LaButti K.M."/>
            <person name="Lechner B.E."/>
            <person name="Liimatainen K."/>
            <person name="Lipzen A."/>
            <person name="Lukacs Z."/>
            <person name="Mihaltcheva S."/>
            <person name="Morgado L.N."/>
            <person name="Niskanen T."/>
            <person name="Noordeloos M.E."/>
            <person name="Ohm R.A."/>
            <person name="Ortiz-Santana B."/>
            <person name="Ovrebo C."/>
            <person name="Racz N."/>
            <person name="Riley R."/>
            <person name="Savchenko A."/>
            <person name="Shiryaev A."/>
            <person name="Soop K."/>
            <person name="Spirin V."/>
            <person name="Szebenyi C."/>
            <person name="Tomsovsky M."/>
            <person name="Tulloss R.E."/>
            <person name="Uehling J."/>
            <person name="Grigoriev I.V."/>
            <person name="Vagvolgyi C."/>
            <person name="Papp T."/>
            <person name="Martin F.M."/>
            <person name="Miettinen O."/>
            <person name="Hibbett D.S."/>
            <person name="Nagy L.G."/>
        </authorList>
    </citation>
    <scope>NUCLEOTIDE SEQUENCE [LARGE SCALE GENOMIC DNA]</scope>
    <source>
        <strain evidence="1 2">CBS 962.96</strain>
    </source>
</reference>
<gene>
    <name evidence="1" type="ORF">K435DRAFT_780678</name>
</gene>
<name>A0A4S8LQ08_DENBC</name>
<keyword evidence="2" id="KW-1185">Reference proteome</keyword>
<evidence type="ECO:0000313" key="1">
    <source>
        <dbReference type="EMBL" id="THU91512.1"/>
    </source>
</evidence>
<sequence>MVDIAITLAPSSPYIASPASLASIHPSLVHVRQIGQMPDAQLVAVPNEVWTTDVADDILASLKAADGVVSVNVQELKQRSKRKGDEL</sequence>
<dbReference type="EMBL" id="ML179304">
    <property type="protein sequence ID" value="THU91512.1"/>
    <property type="molecule type" value="Genomic_DNA"/>
</dbReference>
<accession>A0A4S8LQ08</accession>
<proteinExistence type="predicted"/>
<protein>
    <submittedName>
        <fullName evidence="1">Uncharacterized protein</fullName>
    </submittedName>
</protein>
<dbReference type="Proteomes" id="UP000297245">
    <property type="component" value="Unassembled WGS sequence"/>
</dbReference>